<dbReference type="WBParaSite" id="PS1159_v2.g20618.t1">
    <property type="protein sequence ID" value="PS1159_v2.g20618.t1"/>
    <property type="gene ID" value="PS1159_v2.g20618"/>
</dbReference>
<accession>A0AC35FTI7</accession>
<sequence length="399" mass="46192">MQICIENVISFDGQNWNRNSPEQMREMAQLYFDQATIAKREAALNAERNLNLQSRLSSSELANKRLLDALEGLEPTLIELLKTAAENEMTRIDATQRFKNIHDSLEYEKKTLTKELSKAQKDCNDFASNCRKLQYELNQKSSEMDRIKDRANITEKELDSLKTKLDEAVKNARETQTLLTKAQRQIDVLQDSLDAEKKKSQQKSEYHQRECEKLAYEKDMALDRQKKAFEKDAALFRSDYEKSIQQHKKTAQEAIARASKETQDAIDSQQKYYKLYTDLHANLEAYKKDFEHKIQARLLNGYRNMANDFNQEQVKNIRAQNNIRPIRIPTATNKFSEKCLDILQSSSSTASISPEHGYQRRDENTAPSRAPQQSQQSRGGTVRQVARSYSVAGRFDNKR</sequence>
<proteinExistence type="predicted"/>
<evidence type="ECO:0000313" key="1">
    <source>
        <dbReference type="Proteomes" id="UP000887580"/>
    </source>
</evidence>
<evidence type="ECO:0000313" key="2">
    <source>
        <dbReference type="WBParaSite" id="PS1159_v2.g20618.t1"/>
    </source>
</evidence>
<name>A0AC35FTI7_9BILA</name>
<protein>
    <submittedName>
        <fullName evidence="2">Uncharacterized protein</fullName>
    </submittedName>
</protein>
<reference evidence="2" key="1">
    <citation type="submission" date="2022-11" db="UniProtKB">
        <authorList>
            <consortium name="WormBaseParasite"/>
        </authorList>
    </citation>
    <scope>IDENTIFICATION</scope>
</reference>
<organism evidence="1 2">
    <name type="scientific">Panagrolaimus sp. PS1159</name>
    <dbReference type="NCBI Taxonomy" id="55785"/>
    <lineage>
        <taxon>Eukaryota</taxon>
        <taxon>Metazoa</taxon>
        <taxon>Ecdysozoa</taxon>
        <taxon>Nematoda</taxon>
        <taxon>Chromadorea</taxon>
        <taxon>Rhabditida</taxon>
        <taxon>Tylenchina</taxon>
        <taxon>Panagrolaimomorpha</taxon>
        <taxon>Panagrolaimoidea</taxon>
        <taxon>Panagrolaimidae</taxon>
        <taxon>Panagrolaimus</taxon>
    </lineage>
</organism>
<dbReference type="Proteomes" id="UP000887580">
    <property type="component" value="Unplaced"/>
</dbReference>